<feature type="signal peptide" evidence="2">
    <location>
        <begin position="1"/>
        <end position="28"/>
    </location>
</feature>
<comment type="caution">
    <text evidence="3">The sequence shown here is derived from an EMBL/GenBank/DDBJ whole genome shotgun (WGS) entry which is preliminary data.</text>
</comment>
<evidence type="ECO:0000256" key="2">
    <source>
        <dbReference type="SAM" id="SignalP"/>
    </source>
</evidence>
<feature type="compositionally biased region" description="Pro residues" evidence="1">
    <location>
        <begin position="60"/>
        <end position="84"/>
    </location>
</feature>
<keyword evidence="4" id="KW-1185">Reference proteome</keyword>
<accession>A0A7W9IDX3</accession>
<organism evidence="3 4">
    <name type="scientific">Streptosporangium becharense</name>
    <dbReference type="NCBI Taxonomy" id="1816182"/>
    <lineage>
        <taxon>Bacteria</taxon>
        <taxon>Bacillati</taxon>
        <taxon>Actinomycetota</taxon>
        <taxon>Actinomycetes</taxon>
        <taxon>Streptosporangiales</taxon>
        <taxon>Streptosporangiaceae</taxon>
        <taxon>Streptosporangium</taxon>
    </lineage>
</organism>
<protein>
    <submittedName>
        <fullName evidence="3">Uncharacterized protein</fullName>
    </submittedName>
</protein>
<gene>
    <name evidence="3" type="ORF">F4562_002020</name>
</gene>
<evidence type="ECO:0000256" key="1">
    <source>
        <dbReference type="SAM" id="MobiDB-lite"/>
    </source>
</evidence>
<dbReference type="RefSeq" id="WP_184539346.1">
    <property type="nucleotide sequence ID" value="NZ_JACHMP010000001.1"/>
</dbReference>
<proteinExistence type="predicted"/>
<name>A0A7W9IDX3_9ACTN</name>
<feature type="region of interest" description="Disordered" evidence="1">
    <location>
        <begin position="51"/>
        <end position="102"/>
    </location>
</feature>
<dbReference type="AlphaFoldDB" id="A0A7W9IDX3"/>
<keyword evidence="2" id="KW-0732">Signal</keyword>
<dbReference type="Proteomes" id="UP000540685">
    <property type="component" value="Unassembled WGS sequence"/>
</dbReference>
<evidence type="ECO:0000313" key="3">
    <source>
        <dbReference type="EMBL" id="MBB5818958.1"/>
    </source>
</evidence>
<reference evidence="3 4" key="1">
    <citation type="submission" date="2020-08" db="EMBL/GenBank/DDBJ databases">
        <title>Sequencing the genomes of 1000 actinobacteria strains.</title>
        <authorList>
            <person name="Klenk H.-P."/>
        </authorList>
    </citation>
    <scope>NUCLEOTIDE SEQUENCE [LARGE SCALE GENOMIC DNA]</scope>
    <source>
        <strain evidence="3 4">DSM 46887</strain>
    </source>
</reference>
<sequence>MSRRATGAVAVLLLALFTVVYAPLSASADRTVAPDAAIMLASGVGLSPVTPHPATCDLFPPGPGLAPPGRPGPLAPPPSRPFPAAPALLDDSSPRAPPSSDL</sequence>
<evidence type="ECO:0000313" key="4">
    <source>
        <dbReference type="Proteomes" id="UP000540685"/>
    </source>
</evidence>
<dbReference type="EMBL" id="JACHMP010000001">
    <property type="protein sequence ID" value="MBB5818958.1"/>
    <property type="molecule type" value="Genomic_DNA"/>
</dbReference>
<feature type="chain" id="PRO_5031328267" evidence="2">
    <location>
        <begin position="29"/>
        <end position="102"/>
    </location>
</feature>